<evidence type="ECO:0000313" key="3">
    <source>
        <dbReference type="Proteomes" id="UP000235347"/>
    </source>
</evidence>
<reference evidence="2 3" key="1">
    <citation type="submission" date="2018-01" db="EMBL/GenBank/DDBJ databases">
        <title>Whole genome analyses suggest that Burkholderia sensu lato contains two further novel genera in the rhizoxinica-symbiotica group Mycetohabitans gen. nov., and Trinickia gen. nov.: implications for the evolution of diazotrophy and nodulation in the Burkholderiaceae.</title>
        <authorList>
            <person name="Estrada-de los Santos P."/>
            <person name="Palmer M."/>
            <person name="Chavez-Ramirez B."/>
            <person name="Beukes C."/>
            <person name="Steenkamp E.T."/>
            <person name="Hirsch A.M."/>
            <person name="Manyaka P."/>
            <person name="Maluk M."/>
            <person name="Lafos M."/>
            <person name="Crook M."/>
            <person name="Gross E."/>
            <person name="Simon M.F."/>
            <person name="Bueno dos Reis Junior F."/>
            <person name="Poole P.S."/>
            <person name="Venter S.N."/>
            <person name="James E.K."/>
        </authorList>
    </citation>
    <scope>NUCLEOTIDE SEQUENCE [LARGE SCALE GENOMIC DNA]</scope>
    <source>
        <strain evidence="2 3">GP25-8</strain>
    </source>
</reference>
<evidence type="ECO:0000313" key="2">
    <source>
        <dbReference type="EMBL" id="PMS17759.1"/>
    </source>
</evidence>
<comment type="caution">
    <text evidence="2">The sequence shown here is derived from an EMBL/GenBank/DDBJ whole genome shotgun (WGS) entry which is preliminary data.</text>
</comment>
<feature type="compositionally biased region" description="Basic and acidic residues" evidence="1">
    <location>
        <begin position="23"/>
        <end position="48"/>
    </location>
</feature>
<feature type="region of interest" description="Disordered" evidence="1">
    <location>
        <begin position="23"/>
        <end position="71"/>
    </location>
</feature>
<protein>
    <submittedName>
        <fullName evidence="2">Uncharacterized protein</fullName>
    </submittedName>
</protein>
<organism evidence="2 3">
    <name type="scientific">Trinickia soli</name>
    <dbReference type="NCBI Taxonomy" id="380675"/>
    <lineage>
        <taxon>Bacteria</taxon>
        <taxon>Pseudomonadati</taxon>
        <taxon>Pseudomonadota</taxon>
        <taxon>Betaproteobacteria</taxon>
        <taxon>Burkholderiales</taxon>
        <taxon>Burkholderiaceae</taxon>
        <taxon>Trinickia</taxon>
    </lineage>
</organism>
<sequence length="71" mass="7894">MNVFIGTAAVTLDANVTGVVVHGRERNRSRRRADGRLRAREHTQRRPGDPVAIRNSMREETGKVLRCAPSA</sequence>
<accession>A0A2N7VKT6</accession>
<dbReference type="Proteomes" id="UP000235347">
    <property type="component" value="Unassembled WGS sequence"/>
</dbReference>
<name>A0A2N7VKT6_9BURK</name>
<dbReference type="AlphaFoldDB" id="A0A2N7VKT6"/>
<dbReference type="RefSeq" id="WP_102612325.1">
    <property type="nucleotide sequence ID" value="NZ_CADIKD010000024.1"/>
</dbReference>
<gene>
    <name evidence="2" type="ORF">C0Z19_23935</name>
</gene>
<keyword evidence="3" id="KW-1185">Reference proteome</keyword>
<dbReference type="EMBL" id="PNYB01000028">
    <property type="protein sequence ID" value="PMS17759.1"/>
    <property type="molecule type" value="Genomic_DNA"/>
</dbReference>
<proteinExistence type="predicted"/>
<evidence type="ECO:0000256" key="1">
    <source>
        <dbReference type="SAM" id="MobiDB-lite"/>
    </source>
</evidence>